<dbReference type="RefSeq" id="WP_114288574.1">
    <property type="nucleotide sequence ID" value="NZ_JBEFOT010000013.1"/>
</dbReference>
<dbReference type="InterPro" id="IPR003797">
    <property type="entry name" value="DegV"/>
</dbReference>
<dbReference type="InterPro" id="IPR050270">
    <property type="entry name" value="DegV_domain_contain"/>
</dbReference>
<accession>A0A430AAE6</accession>
<sequence length="289" mass="31695">MGEIKLTDKIAMLVDSGMDMPPELIEKGGVFVAPLNIMYTDKTYMDKIEISAAEIYARLDEEVPKTSLPSISYVQTLIEDIKNQGYNKILCITISSGLSGTHNALRLTLEEHEEIESFMVDTKSIGIGGGIQAAFIKREIDNGISFDELKKVASELPIKGGVFFSIPTLEYLKKGGRIGLVSSIIGTALNLNPIISCNEDGIYYTVNKARGRKKSLAKLMDCVEKTIAGYDEYDLSVTYGDDKEEAEKLMAAMKEKFSNYRHFYFGEVSPVLGAHTGPGVIGIGVLPIK</sequence>
<dbReference type="PANTHER" id="PTHR33434">
    <property type="entry name" value="DEGV DOMAIN-CONTAINING PROTEIN DR_1986-RELATED"/>
    <property type="match status" value="1"/>
</dbReference>
<dbReference type="EMBL" id="NGJX01000002">
    <property type="protein sequence ID" value="RSU04190.1"/>
    <property type="molecule type" value="Genomic_DNA"/>
</dbReference>
<dbReference type="SUPFAM" id="SSF82549">
    <property type="entry name" value="DAK1/DegV-like"/>
    <property type="match status" value="1"/>
</dbReference>
<dbReference type="NCBIfam" id="TIGR00762">
    <property type="entry name" value="DegV"/>
    <property type="match status" value="1"/>
</dbReference>
<organism evidence="3 4">
    <name type="scientific">Vagococcus fluvialis</name>
    <dbReference type="NCBI Taxonomy" id="2738"/>
    <lineage>
        <taxon>Bacteria</taxon>
        <taxon>Bacillati</taxon>
        <taxon>Bacillota</taxon>
        <taxon>Bacilli</taxon>
        <taxon>Lactobacillales</taxon>
        <taxon>Enterococcaceae</taxon>
        <taxon>Vagococcus</taxon>
    </lineage>
</organism>
<evidence type="ECO:0000256" key="2">
    <source>
        <dbReference type="ARBA" id="ARBA00023121"/>
    </source>
</evidence>
<comment type="function">
    <text evidence="1">May bind long-chain fatty acids, such as palmitate, and may play a role in lipid transport or fatty acid metabolism.</text>
</comment>
<dbReference type="InterPro" id="IPR043168">
    <property type="entry name" value="DegV_C"/>
</dbReference>
<dbReference type="GeneID" id="63145260"/>
<comment type="caution">
    <text evidence="3">The sequence shown here is derived from an EMBL/GenBank/DDBJ whole genome shotgun (WGS) entry which is preliminary data.</text>
</comment>
<dbReference type="Pfam" id="PF02645">
    <property type="entry name" value="DegV"/>
    <property type="match status" value="1"/>
</dbReference>
<dbReference type="PANTHER" id="PTHR33434:SF3">
    <property type="entry name" value="DEGV DOMAIN-CONTAINING PROTEIN YITS"/>
    <property type="match status" value="1"/>
</dbReference>
<protein>
    <submittedName>
        <fullName evidence="3">Fatty acid-binding protein DegV</fullName>
    </submittedName>
</protein>
<dbReference type="Proteomes" id="UP000288197">
    <property type="component" value="Unassembled WGS sequence"/>
</dbReference>
<gene>
    <name evidence="3" type="ORF">CBF32_02105</name>
</gene>
<dbReference type="Gene3D" id="3.30.1180.10">
    <property type="match status" value="1"/>
</dbReference>
<reference evidence="3 4" key="1">
    <citation type="submission" date="2017-05" db="EMBL/GenBank/DDBJ databases">
        <title>Vagococcus spp. assemblies.</title>
        <authorList>
            <person name="Gulvik C.A."/>
        </authorList>
    </citation>
    <scope>NUCLEOTIDE SEQUENCE [LARGE SCALE GENOMIC DNA]</scope>
    <source>
        <strain evidence="3 4">NCFB 2497</strain>
    </source>
</reference>
<keyword evidence="2" id="KW-0446">Lipid-binding</keyword>
<evidence type="ECO:0000313" key="4">
    <source>
        <dbReference type="Proteomes" id="UP000288197"/>
    </source>
</evidence>
<evidence type="ECO:0000313" key="3">
    <source>
        <dbReference type="EMBL" id="RSU04190.1"/>
    </source>
</evidence>
<evidence type="ECO:0000256" key="1">
    <source>
        <dbReference type="ARBA" id="ARBA00003238"/>
    </source>
</evidence>
<dbReference type="Gene3D" id="3.40.50.10170">
    <property type="match status" value="1"/>
</dbReference>
<dbReference type="OrthoDB" id="5429275at2"/>
<keyword evidence="4" id="KW-1185">Reference proteome</keyword>
<dbReference type="PROSITE" id="PS51482">
    <property type="entry name" value="DEGV"/>
    <property type="match status" value="1"/>
</dbReference>
<name>A0A430AAE6_9ENTE</name>
<dbReference type="GO" id="GO:0008289">
    <property type="term" value="F:lipid binding"/>
    <property type="evidence" value="ECO:0007669"/>
    <property type="project" value="UniProtKB-KW"/>
</dbReference>
<proteinExistence type="predicted"/>
<dbReference type="AlphaFoldDB" id="A0A430AAE6"/>